<dbReference type="InterPro" id="IPR021109">
    <property type="entry name" value="Peptidase_aspartic_dom_sf"/>
</dbReference>
<keyword evidence="2" id="KW-0732">Signal</keyword>
<evidence type="ECO:0000313" key="5">
    <source>
        <dbReference type="Proteomes" id="UP001054889"/>
    </source>
</evidence>
<dbReference type="GO" id="GO:0004190">
    <property type="term" value="F:aspartic-type endopeptidase activity"/>
    <property type="evidence" value="ECO:0007669"/>
    <property type="project" value="InterPro"/>
</dbReference>
<dbReference type="Gene3D" id="2.40.70.10">
    <property type="entry name" value="Acid Proteases"/>
    <property type="match status" value="1"/>
</dbReference>
<dbReference type="PANTHER" id="PTHR13683">
    <property type="entry name" value="ASPARTYL PROTEASES"/>
    <property type="match status" value="1"/>
</dbReference>
<comment type="caution">
    <text evidence="4">The sequence shown here is derived from an EMBL/GenBank/DDBJ whole genome shotgun (WGS) entry which is preliminary data.</text>
</comment>
<dbReference type="InterPro" id="IPR032861">
    <property type="entry name" value="TAXi_N"/>
</dbReference>
<dbReference type="EMBL" id="BQKI01000085">
    <property type="protein sequence ID" value="GJN33646.1"/>
    <property type="molecule type" value="Genomic_DNA"/>
</dbReference>
<organism evidence="4 5">
    <name type="scientific">Eleusine coracana subsp. coracana</name>
    <dbReference type="NCBI Taxonomy" id="191504"/>
    <lineage>
        <taxon>Eukaryota</taxon>
        <taxon>Viridiplantae</taxon>
        <taxon>Streptophyta</taxon>
        <taxon>Embryophyta</taxon>
        <taxon>Tracheophyta</taxon>
        <taxon>Spermatophyta</taxon>
        <taxon>Magnoliopsida</taxon>
        <taxon>Liliopsida</taxon>
        <taxon>Poales</taxon>
        <taxon>Poaceae</taxon>
        <taxon>PACMAD clade</taxon>
        <taxon>Chloridoideae</taxon>
        <taxon>Cynodonteae</taxon>
        <taxon>Eleusininae</taxon>
        <taxon>Eleusine</taxon>
    </lineage>
</organism>
<dbReference type="InterPro" id="IPR033121">
    <property type="entry name" value="PEPTIDASE_A1"/>
</dbReference>
<gene>
    <name evidence="4" type="primary">gb22267</name>
    <name evidence="4" type="ORF">PR202_gb22267</name>
</gene>
<feature type="domain" description="Peptidase A1" evidence="3">
    <location>
        <begin position="134"/>
        <end position="385"/>
    </location>
</feature>
<protein>
    <recommendedName>
        <fullName evidence="3">Peptidase A1 domain-containing protein</fullName>
    </recommendedName>
</protein>
<sequence>MGSSTWCALSHSHDSSVLVVILLALVAGLVSPLGAGAAASGGPNWHVVSVSSLLPSASSVCTAAKAASTNSSSVLSVVHQHGPCSPLPLASSGSQPSPAEILERDQERVASIHRKIAGVSMPARQGWPLGTNNYIMSASLGTPARLLSVEIDSGSDLSWLQCKPCRDCYRQHDPLFDPANSSTYTAVPCSAKECQDLGSSSHGCSSSSGNNKRCQYDYPYADKSRTSGSLGRDTLTLGPSDNNQLPGFVFGCADDHTGLFGEVDGLFGLSRARVSLASQAAARRAMGQYKRAPALSTVLDTCYDFTGHATVHVPSVALVFADGTELNLGPRGVMYVASVAQACLAFAAIEKHDVVGILGNTQQKTFAVVYDVANNRIGFGANGCG</sequence>
<dbReference type="PANTHER" id="PTHR13683:SF750">
    <property type="entry name" value="ASPARTYL PROTEASE AED1"/>
    <property type="match status" value="1"/>
</dbReference>
<keyword evidence="5" id="KW-1185">Reference proteome</keyword>
<dbReference type="SUPFAM" id="SSF50630">
    <property type="entry name" value="Acid proteases"/>
    <property type="match status" value="1"/>
</dbReference>
<evidence type="ECO:0000256" key="1">
    <source>
        <dbReference type="ARBA" id="ARBA00007447"/>
    </source>
</evidence>
<dbReference type="Pfam" id="PF14543">
    <property type="entry name" value="TAXi_N"/>
    <property type="match status" value="1"/>
</dbReference>
<dbReference type="InterPro" id="IPR001461">
    <property type="entry name" value="Aspartic_peptidase_A1"/>
</dbReference>
<dbReference type="AlphaFoldDB" id="A0AAV5FHA1"/>
<evidence type="ECO:0000259" key="3">
    <source>
        <dbReference type="PROSITE" id="PS51767"/>
    </source>
</evidence>
<evidence type="ECO:0000256" key="2">
    <source>
        <dbReference type="SAM" id="SignalP"/>
    </source>
</evidence>
<reference evidence="4" key="2">
    <citation type="submission" date="2021-12" db="EMBL/GenBank/DDBJ databases">
        <title>Resequencing data analysis of finger millet.</title>
        <authorList>
            <person name="Hatakeyama M."/>
            <person name="Aluri S."/>
            <person name="Balachadran M.T."/>
            <person name="Sivarajan S.R."/>
            <person name="Poveda L."/>
            <person name="Shimizu-Inatsugi R."/>
            <person name="Schlapbach R."/>
            <person name="Sreeman S.M."/>
            <person name="Shimizu K.K."/>
        </authorList>
    </citation>
    <scope>NUCLEOTIDE SEQUENCE</scope>
</reference>
<evidence type="ECO:0000313" key="4">
    <source>
        <dbReference type="EMBL" id="GJN33646.1"/>
    </source>
</evidence>
<dbReference type="Proteomes" id="UP001054889">
    <property type="component" value="Unassembled WGS sequence"/>
</dbReference>
<dbReference type="PROSITE" id="PS51767">
    <property type="entry name" value="PEPTIDASE_A1"/>
    <property type="match status" value="1"/>
</dbReference>
<dbReference type="GO" id="GO:0006508">
    <property type="term" value="P:proteolysis"/>
    <property type="evidence" value="ECO:0007669"/>
    <property type="project" value="InterPro"/>
</dbReference>
<accession>A0AAV5FHA1</accession>
<dbReference type="FunFam" id="2.40.70.10:FF:000031">
    <property type="entry name" value="Aspartyl protease AED1"/>
    <property type="match status" value="1"/>
</dbReference>
<feature type="chain" id="PRO_5043360659" description="Peptidase A1 domain-containing protein" evidence="2">
    <location>
        <begin position="33"/>
        <end position="385"/>
    </location>
</feature>
<name>A0AAV5FHA1_ELECO</name>
<reference evidence="4" key="1">
    <citation type="journal article" date="2018" name="DNA Res.">
        <title>Multiple hybrid de novo genome assembly of finger millet, an orphan allotetraploid crop.</title>
        <authorList>
            <person name="Hatakeyama M."/>
            <person name="Aluri S."/>
            <person name="Balachadran M.T."/>
            <person name="Sivarajan S.R."/>
            <person name="Patrignani A."/>
            <person name="Gruter S."/>
            <person name="Poveda L."/>
            <person name="Shimizu-Inatsugi R."/>
            <person name="Baeten J."/>
            <person name="Francoijs K.J."/>
            <person name="Nataraja K.N."/>
            <person name="Reddy Y.A.N."/>
            <person name="Phadnis S."/>
            <person name="Ravikumar R.L."/>
            <person name="Schlapbach R."/>
            <person name="Sreeman S.M."/>
            <person name="Shimizu K.K."/>
        </authorList>
    </citation>
    <scope>NUCLEOTIDE SEQUENCE</scope>
</reference>
<comment type="similarity">
    <text evidence="1">Belongs to the peptidase A1 family.</text>
</comment>
<feature type="signal peptide" evidence="2">
    <location>
        <begin position="1"/>
        <end position="32"/>
    </location>
</feature>
<proteinExistence type="inferred from homology"/>